<dbReference type="Proteomes" id="UP000058636">
    <property type="component" value="Unassembled WGS sequence"/>
</dbReference>
<feature type="transmembrane region" description="Helical" evidence="6">
    <location>
        <begin position="35"/>
        <end position="54"/>
    </location>
</feature>
<dbReference type="SUPFAM" id="SSF103481">
    <property type="entry name" value="Multidrug resistance efflux transporter EmrE"/>
    <property type="match status" value="2"/>
</dbReference>
<accession>A0A101ES34</accession>
<dbReference type="GO" id="GO:0005886">
    <property type="term" value="C:plasma membrane"/>
    <property type="evidence" value="ECO:0007669"/>
    <property type="project" value="UniProtKB-SubCell"/>
</dbReference>
<feature type="domain" description="EamA" evidence="7">
    <location>
        <begin position="137"/>
        <end position="265"/>
    </location>
</feature>
<evidence type="ECO:0000256" key="3">
    <source>
        <dbReference type="ARBA" id="ARBA00022692"/>
    </source>
</evidence>
<keyword evidence="5 6" id="KW-0472">Membrane</keyword>
<dbReference type="Pfam" id="PF00892">
    <property type="entry name" value="EamA"/>
    <property type="match status" value="2"/>
</dbReference>
<dbReference type="InterPro" id="IPR051258">
    <property type="entry name" value="Diverse_Substrate_Transporter"/>
</dbReference>
<feature type="transmembrane region" description="Helical" evidence="6">
    <location>
        <begin position="61"/>
        <end position="78"/>
    </location>
</feature>
<dbReference type="PATRIC" id="fig|93930.3.peg.1245"/>
<protein>
    <recommendedName>
        <fullName evidence="7">EamA domain-containing protein</fullName>
    </recommendedName>
</protein>
<evidence type="ECO:0000256" key="4">
    <source>
        <dbReference type="ARBA" id="ARBA00022989"/>
    </source>
</evidence>
<keyword evidence="3 6" id="KW-0812">Transmembrane</keyword>
<feature type="transmembrane region" description="Helical" evidence="6">
    <location>
        <begin position="192"/>
        <end position="213"/>
    </location>
</feature>
<evidence type="ECO:0000313" key="9">
    <source>
        <dbReference type="Proteomes" id="UP000058636"/>
    </source>
</evidence>
<feature type="transmembrane region" description="Helical" evidence="6">
    <location>
        <begin position="169"/>
        <end position="186"/>
    </location>
</feature>
<keyword evidence="2" id="KW-1003">Cell membrane</keyword>
<evidence type="ECO:0000256" key="6">
    <source>
        <dbReference type="SAM" id="Phobius"/>
    </source>
</evidence>
<name>A0A101ES34_9THEM</name>
<dbReference type="InterPro" id="IPR037185">
    <property type="entry name" value="EmrE-like"/>
</dbReference>
<comment type="subcellular location">
    <subcellularLocation>
        <location evidence="1">Cell membrane</location>
        <topology evidence="1">Multi-pass membrane protein</topology>
    </subcellularLocation>
</comment>
<feature type="domain" description="EamA" evidence="7">
    <location>
        <begin position="7"/>
        <end position="129"/>
    </location>
</feature>
<proteinExistence type="predicted"/>
<feature type="transmembrane region" description="Helical" evidence="6">
    <location>
        <begin position="84"/>
        <end position="105"/>
    </location>
</feature>
<keyword evidence="4 6" id="KW-1133">Transmembrane helix</keyword>
<comment type="caution">
    <text evidence="8">The sequence shown here is derived from an EMBL/GenBank/DDBJ whole genome shotgun (WGS) entry which is preliminary data.</text>
</comment>
<dbReference type="EMBL" id="LGFG01000001">
    <property type="protein sequence ID" value="KUK23848.1"/>
    <property type="molecule type" value="Genomic_DNA"/>
</dbReference>
<reference evidence="8 9" key="1">
    <citation type="journal article" date="2015" name="MBio">
        <title>Genome-Resolved Metagenomic Analysis Reveals Roles for Candidate Phyla and Other Microbial Community Members in Biogeochemical Transformations in Oil Reservoirs.</title>
        <authorList>
            <person name="Hu P."/>
            <person name="Tom L."/>
            <person name="Singh A."/>
            <person name="Thomas B.C."/>
            <person name="Baker B.J."/>
            <person name="Piceno Y.M."/>
            <person name="Andersen G.L."/>
            <person name="Banfield J.F."/>
        </authorList>
    </citation>
    <scope>NUCLEOTIDE SEQUENCE [LARGE SCALE GENOMIC DNA]</scope>
    <source>
        <strain evidence="8">46_26</strain>
    </source>
</reference>
<dbReference type="AlphaFoldDB" id="A0A101ES34"/>
<organism evidence="8 9">
    <name type="scientific">Thermotoga petrophila</name>
    <dbReference type="NCBI Taxonomy" id="93929"/>
    <lineage>
        <taxon>Bacteria</taxon>
        <taxon>Thermotogati</taxon>
        <taxon>Thermotogota</taxon>
        <taxon>Thermotogae</taxon>
        <taxon>Thermotogales</taxon>
        <taxon>Thermotogaceae</taxon>
        <taxon>Thermotoga</taxon>
    </lineage>
</organism>
<evidence type="ECO:0000256" key="2">
    <source>
        <dbReference type="ARBA" id="ARBA00022475"/>
    </source>
</evidence>
<feature type="transmembrane region" description="Helical" evidence="6">
    <location>
        <begin position="251"/>
        <end position="270"/>
    </location>
</feature>
<evidence type="ECO:0000313" key="8">
    <source>
        <dbReference type="EMBL" id="KUK23848.1"/>
    </source>
</evidence>
<dbReference type="PANTHER" id="PTHR42920">
    <property type="entry name" value="OS03G0707200 PROTEIN-RELATED"/>
    <property type="match status" value="1"/>
</dbReference>
<feature type="transmembrane region" description="Helical" evidence="6">
    <location>
        <begin position="225"/>
        <end position="245"/>
    </location>
</feature>
<evidence type="ECO:0000256" key="5">
    <source>
        <dbReference type="ARBA" id="ARBA00023136"/>
    </source>
</evidence>
<gene>
    <name evidence="8" type="ORF">XD57_0005</name>
</gene>
<feature type="transmembrane region" description="Helical" evidence="6">
    <location>
        <begin position="112"/>
        <end position="128"/>
    </location>
</feature>
<dbReference type="InterPro" id="IPR000620">
    <property type="entry name" value="EamA_dom"/>
</dbReference>
<evidence type="ECO:0000259" key="7">
    <source>
        <dbReference type="Pfam" id="PF00892"/>
    </source>
</evidence>
<dbReference type="PANTHER" id="PTHR42920:SF5">
    <property type="entry name" value="EAMA DOMAIN-CONTAINING PROTEIN"/>
    <property type="match status" value="1"/>
</dbReference>
<feature type="transmembrane region" description="Helical" evidence="6">
    <location>
        <begin position="140"/>
        <end position="157"/>
    </location>
</feature>
<dbReference type="RefSeq" id="WP_334100428.1">
    <property type="nucleotide sequence ID" value="NZ_DAITJQ010000003.1"/>
</dbReference>
<evidence type="ECO:0000256" key="1">
    <source>
        <dbReference type="ARBA" id="ARBA00004651"/>
    </source>
</evidence>
<sequence>MWRENKALAFLILTAVLQGSTFPLQKLVLGDVSPFVYNTVRFGSAALLSLFVFGPGRFVKSFLLGLVLCGAYIFQLWGLKFTSAVKSGFIVSSFVFLVPLFAFLLEREKLRKIHFISFTSGFLGLYLLTGGVSQITLGDLFQFFCAVLFALHVVLITRFSRSEEEKNMLFWQFATVGAVNFLFGLIERWYLNLGAISVGIYSGVFATTLGILWQMRYQKEVGNNTTALVYMTQPFVSLVLSFLLLGERMSFLQLLGGILVLLALFTGTTLRSRGSN</sequence>